<evidence type="ECO:0000313" key="1">
    <source>
        <dbReference type="Proteomes" id="UP000887580"/>
    </source>
</evidence>
<reference evidence="2" key="1">
    <citation type="submission" date="2022-11" db="UniProtKB">
        <authorList>
            <consortium name="WormBaseParasite"/>
        </authorList>
    </citation>
    <scope>IDENTIFICATION</scope>
</reference>
<proteinExistence type="predicted"/>
<accession>A0AC35F888</accession>
<dbReference type="WBParaSite" id="PS1159_v2.g14858.t2">
    <property type="protein sequence ID" value="PS1159_v2.g14858.t2"/>
    <property type="gene ID" value="PS1159_v2.g14858"/>
</dbReference>
<name>A0AC35F888_9BILA</name>
<sequence length="610" mass="70462">MDSSHRGGPPRKRAAAPPDKELDAKEKMAKLIELLQQNQNNPEFQEEASKIYDGFLQGNISNDVIAPEDIIDTFPPILFENTEKDDDLRIKEHQKDSISLIYKTVIRSGSGEKDDNLRIKEHQKDSISLTYKTVIRSGSGAIIAHFMGLGKTTTTVAFLYGVLSHPAFEKRFTRVLILSPYTVIPHWLNEFKKTEWKKSFGDKINKIKAAAFESAPSEMEDHGSLHRMQITAWYNNNEDIKIIIISYEIYIKPIEAGKCSDAPKPELDHSKRIQAKLYEKLKKVMHRKDESYLKGILTCKKKEITITLIETPKQKRLLDELTREYSEQAVKQFFQYRHHLNRIAAHPYIYQKTCSYGGSTEDLRALQDPIKGVKMIFLFEILNECIQNNEKLVVFAEYLETLEYIENQLKQTSGRNALKTEDGVDRKMTYNDIAWKKDTNYYLINGKTGNYKRDQFSKKFNDPHNNDARLFLLSTRTASVGISLIGATRMILFDHGFNPANNTQAVYRIYRIGQTRDVTIYRFEIKNCDDSILRNQITKLIQITSVVDGAYKSPQYSKLQLINRRNICENQIVKQISDQRILDVDDDLLRAVITKNNLQGFIKTEDAEEY</sequence>
<dbReference type="Proteomes" id="UP000887580">
    <property type="component" value="Unplaced"/>
</dbReference>
<protein>
    <submittedName>
        <fullName evidence="2">Helicase C-terminal domain-containing protein</fullName>
    </submittedName>
</protein>
<organism evidence="1 2">
    <name type="scientific">Panagrolaimus sp. PS1159</name>
    <dbReference type="NCBI Taxonomy" id="55785"/>
    <lineage>
        <taxon>Eukaryota</taxon>
        <taxon>Metazoa</taxon>
        <taxon>Ecdysozoa</taxon>
        <taxon>Nematoda</taxon>
        <taxon>Chromadorea</taxon>
        <taxon>Rhabditida</taxon>
        <taxon>Tylenchina</taxon>
        <taxon>Panagrolaimomorpha</taxon>
        <taxon>Panagrolaimoidea</taxon>
        <taxon>Panagrolaimidae</taxon>
        <taxon>Panagrolaimus</taxon>
    </lineage>
</organism>
<evidence type="ECO:0000313" key="2">
    <source>
        <dbReference type="WBParaSite" id="PS1159_v2.g14858.t2"/>
    </source>
</evidence>